<dbReference type="PANTHER" id="PTHR43385:SF1">
    <property type="entry name" value="RIBOFLAVIN TRANSPORTER RIBJ"/>
    <property type="match status" value="1"/>
</dbReference>
<dbReference type="PANTHER" id="PTHR43385">
    <property type="entry name" value="RIBOFLAVIN TRANSPORTER RIBJ"/>
    <property type="match status" value="1"/>
</dbReference>
<feature type="transmembrane region" description="Helical" evidence="6">
    <location>
        <begin position="301"/>
        <end position="320"/>
    </location>
</feature>
<dbReference type="Pfam" id="PF07690">
    <property type="entry name" value="MFS_1"/>
    <property type="match status" value="1"/>
</dbReference>
<dbReference type="RefSeq" id="WP_089400311.1">
    <property type="nucleotide sequence ID" value="NZ_FZOT01000011.1"/>
</dbReference>
<keyword evidence="3 6" id="KW-0812">Transmembrane</keyword>
<comment type="subcellular location">
    <subcellularLocation>
        <location evidence="1">Membrane</location>
        <topology evidence="1">Multi-pass membrane protein</topology>
    </subcellularLocation>
</comment>
<feature type="transmembrane region" description="Helical" evidence="6">
    <location>
        <begin position="102"/>
        <end position="124"/>
    </location>
</feature>
<keyword evidence="5 6" id="KW-0472">Membrane</keyword>
<evidence type="ECO:0000256" key="5">
    <source>
        <dbReference type="ARBA" id="ARBA00023136"/>
    </source>
</evidence>
<dbReference type="GO" id="GO:0016020">
    <property type="term" value="C:membrane"/>
    <property type="evidence" value="ECO:0007669"/>
    <property type="project" value="UniProtKB-SubCell"/>
</dbReference>
<dbReference type="InterPro" id="IPR052983">
    <property type="entry name" value="MFS_Riboflavin_Transporter"/>
</dbReference>
<dbReference type="SUPFAM" id="SSF103473">
    <property type="entry name" value="MFS general substrate transporter"/>
    <property type="match status" value="1"/>
</dbReference>
<gene>
    <name evidence="7" type="ORF">SAMN06265795_111109</name>
</gene>
<evidence type="ECO:0000313" key="8">
    <source>
        <dbReference type="Proteomes" id="UP000198284"/>
    </source>
</evidence>
<evidence type="ECO:0000313" key="7">
    <source>
        <dbReference type="EMBL" id="SNT00562.1"/>
    </source>
</evidence>
<organism evidence="7 8">
    <name type="scientific">Noviherbaspirillum humi</name>
    <dbReference type="NCBI Taxonomy" id="1688639"/>
    <lineage>
        <taxon>Bacteria</taxon>
        <taxon>Pseudomonadati</taxon>
        <taxon>Pseudomonadota</taxon>
        <taxon>Betaproteobacteria</taxon>
        <taxon>Burkholderiales</taxon>
        <taxon>Oxalobacteraceae</taxon>
        <taxon>Noviherbaspirillum</taxon>
    </lineage>
</organism>
<keyword evidence="8" id="KW-1185">Reference proteome</keyword>
<feature type="transmembrane region" description="Helical" evidence="6">
    <location>
        <begin position="212"/>
        <end position="235"/>
    </location>
</feature>
<feature type="transmembrane region" description="Helical" evidence="6">
    <location>
        <begin position="241"/>
        <end position="265"/>
    </location>
</feature>
<dbReference type="Proteomes" id="UP000198284">
    <property type="component" value="Unassembled WGS sequence"/>
</dbReference>
<feature type="transmembrane region" description="Helical" evidence="6">
    <location>
        <begin position="77"/>
        <end position="96"/>
    </location>
</feature>
<proteinExistence type="predicted"/>
<sequence>MTSSQSATRLIAILAFTQIASWGSAYYAFAILAPVMQPDLGISTEIIFGAFSWSLLVAGLCATPAGMLIDRIGGRRVMPAGSLCAAAGFLLLGLAHSAMMYVLAWTLIGMAMAGTLYEAAFATINGVVMQNPRRCISILTLFGGLASTVFWPLTLALIDWLGWRNACLAYAGMHFLLCLPLHLMLPRPLRRLPALDVAGNDYTLKQAIRHPAFWHLAFAFAANSFIFSAMSVHLIPLLRDFGHPLALVVGLAALIGPMQVLARLLEMGAARHTRPQMVGIVTFSLLPAALLMLLSAGGLRIAVVAFCILYGLSNGILTIVRGTVPQALFGRENYGAISGALAAPALIAKAAGPLAVALVVQATQGPAALLWSLLAVSLASLGFFIAAIRPGGADADMLASGESARGPAQPSP</sequence>
<dbReference type="InterPro" id="IPR011701">
    <property type="entry name" value="MFS"/>
</dbReference>
<feature type="transmembrane region" description="Helical" evidence="6">
    <location>
        <begin position="368"/>
        <end position="388"/>
    </location>
</feature>
<keyword evidence="4 6" id="KW-1133">Transmembrane helix</keyword>
<feature type="transmembrane region" description="Helical" evidence="6">
    <location>
        <begin position="341"/>
        <end position="362"/>
    </location>
</feature>
<feature type="transmembrane region" description="Helical" evidence="6">
    <location>
        <begin position="46"/>
        <end position="65"/>
    </location>
</feature>
<dbReference type="InterPro" id="IPR036259">
    <property type="entry name" value="MFS_trans_sf"/>
</dbReference>
<dbReference type="EMBL" id="FZOT01000011">
    <property type="protein sequence ID" value="SNT00562.1"/>
    <property type="molecule type" value="Genomic_DNA"/>
</dbReference>
<reference evidence="7 8" key="1">
    <citation type="submission" date="2017-06" db="EMBL/GenBank/DDBJ databases">
        <authorList>
            <person name="Kim H.J."/>
            <person name="Triplett B.A."/>
        </authorList>
    </citation>
    <scope>NUCLEOTIDE SEQUENCE [LARGE SCALE GENOMIC DNA]</scope>
    <source>
        <strain evidence="7 8">U15</strain>
    </source>
</reference>
<keyword evidence="2" id="KW-0813">Transport</keyword>
<feature type="transmembrane region" description="Helical" evidence="6">
    <location>
        <begin position="136"/>
        <end position="157"/>
    </location>
</feature>
<name>A0A239J4G3_9BURK</name>
<feature type="transmembrane region" description="Helical" evidence="6">
    <location>
        <begin position="277"/>
        <end position="295"/>
    </location>
</feature>
<feature type="transmembrane region" description="Helical" evidence="6">
    <location>
        <begin position="163"/>
        <end position="185"/>
    </location>
</feature>
<evidence type="ECO:0000256" key="3">
    <source>
        <dbReference type="ARBA" id="ARBA00022692"/>
    </source>
</evidence>
<evidence type="ECO:0000256" key="6">
    <source>
        <dbReference type="SAM" id="Phobius"/>
    </source>
</evidence>
<evidence type="ECO:0000256" key="1">
    <source>
        <dbReference type="ARBA" id="ARBA00004141"/>
    </source>
</evidence>
<evidence type="ECO:0000256" key="2">
    <source>
        <dbReference type="ARBA" id="ARBA00022448"/>
    </source>
</evidence>
<dbReference type="AlphaFoldDB" id="A0A239J4G3"/>
<dbReference type="OrthoDB" id="5966585at2"/>
<dbReference type="GO" id="GO:0022857">
    <property type="term" value="F:transmembrane transporter activity"/>
    <property type="evidence" value="ECO:0007669"/>
    <property type="project" value="InterPro"/>
</dbReference>
<accession>A0A239J4G3</accession>
<protein>
    <submittedName>
        <fullName evidence="7">Predicted arabinose efflux permease, MFS family</fullName>
    </submittedName>
</protein>
<evidence type="ECO:0000256" key="4">
    <source>
        <dbReference type="ARBA" id="ARBA00022989"/>
    </source>
</evidence>
<dbReference type="Gene3D" id="1.20.1250.20">
    <property type="entry name" value="MFS general substrate transporter like domains"/>
    <property type="match status" value="1"/>
</dbReference>